<evidence type="ECO:0000313" key="10">
    <source>
        <dbReference type="Proteomes" id="UP000287188"/>
    </source>
</evidence>
<evidence type="ECO:0000256" key="6">
    <source>
        <dbReference type="ARBA" id="ARBA00023136"/>
    </source>
</evidence>
<evidence type="ECO:0000256" key="4">
    <source>
        <dbReference type="ARBA" id="ARBA00022692"/>
    </source>
</evidence>
<feature type="transmembrane region" description="Helical" evidence="7">
    <location>
        <begin position="180"/>
        <end position="202"/>
    </location>
</feature>
<dbReference type="GO" id="GO:0005886">
    <property type="term" value="C:plasma membrane"/>
    <property type="evidence" value="ECO:0007669"/>
    <property type="project" value="UniProtKB-SubCell"/>
</dbReference>
<reference evidence="10" key="1">
    <citation type="submission" date="2018-12" db="EMBL/GenBank/DDBJ databases">
        <title>Tengunoibacter tsumagoiensis gen. nov., sp. nov., Dictyobacter kobayashii sp. nov., D. alpinus sp. nov., and D. joshuensis sp. nov. and description of Dictyobacteraceae fam. nov. within the order Ktedonobacterales isolated from Tengu-no-mugimeshi.</title>
        <authorList>
            <person name="Wang C.M."/>
            <person name="Zheng Y."/>
            <person name="Sakai Y."/>
            <person name="Toyoda A."/>
            <person name="Minakuchi Y."/>
            <person name="Abe K."/>
            <person name="Yokota A."/>
            <person name="Yabe S."/>
        </authorList>
    </citation>
    <scope>NUCLEOTIDE SEQUENCE [LARGE SCALE GENOMIC DNA]</scope>
    <source>
        <strain evidence="10">Uno11</strain>
    </source>
</reference>
<keyword evidence="10" id="KW-1185">Reference proteome</keyword>
<feature type="transmembrane region" description="Helical" evidence="7">
    <location>
        <begin position="98"/>
        <end position="118"/>
    </location>
</feature>
<comment type="subcellular location">
    <subcellularLocation>
        <location evidence="1 7">Cell membrane</location>
        <topology evidence="1 7">Multi-pass membrane protein</topology>
    </subcellularLocation>
</comment>
<dbReference type="PANTHER" id="PTHR30193:SF41">
    <property type="entry name" value="DIACETYLCHITOBIOSE UPTAKE SYSTEM PERMEASE PROTEIN NGCF"/>
    <property type="match status" value="1"/>
</dbReference>
<evidence type="ECO:0000259" key="8">
    <source>
        <dbReference type="PROSITE" id="PS50928"/>
    </source>
</evidence>
<keyword evidence="3" id="KW-1003">Cell membrane</keyword>
<evidence type="ECO:0000256" key="2">
    <source>
        <dbReference type="ARBA" id="ARBA00022448"/>
    </source>
</evidence>
<comment type="similarity">
    <text evidence="7">Belongs to the binding-protein-dependent transport system permease family.</text>
</comment>
<dbReference type="InterPro" id="IPR051393">
    <property type="entry name" value="ABC_transporter_permease"/>
</dbReference>
<evidence type="ECO:0000256" key="5">
    <source>
        <dbReference type="ARBA" id="ARBA00022989"/>
    </source>
</evidence>
<dbReference type="Proteomes" id="UP000287188">
    <property type="component" value="Unassembled WGS sequence"/>
</dbReference>
<keyword evidence="2 7" id="KW-0813">Transport</keyword>
<dbReference type="AlphaFoldDB" id="A0A402ACT7"/>
<dbReference type="InterPro" id="IPR000515">
    <property type="entry name" value="MetI-like"/>
</dbReference>
<evidence type="ECO:0000313" key="9">
    <source>
        <dbReference type="EMBL" id="GCE16901.1"/>
    </source>
</evidence>
<feature type="transmembrane region" description="Helical" evidence="7">
    <location>
        <begin position="233"/>
        <end position="253"/>
    </location>
</feature>
<feature type="domain" description="ABC transmembrane type-1" evidence="8">
    <location>
        <begin position="95"/>
        <end position="307"/>
    </location>
</feature>
<keyword evidence="4 7" id="KW-0812">Transmembrane</keyword>
<protein>
    <submittedName>
        <fullName evidence="9">Sugar ABC transporter permease</fullName>
    </submittedName>
</protein>
<accession>A0A402ACT7</accession>
<evidence type="ECO:0000256" key="7">
    <source>
        <dbReference type="RuleBase" id="RU363032"/>
    </source>
</evidence>
<dbReference type="Pfam" id="PF00528">
    <property type="entry name" value="BPD_transp_1"/>
    <property type="match status" value="1"/>
</dbReference>
<dbReference type="SUPFAM" id="SSF161098">
    <property type="entry name" value="MetI-like"/>
    <property type="match status" value="1"/>
</dbReference>
<feature type="transmembrane region" description="Helical" evidence="7">
    <location>
        <begin position="130"/>
        <end position="153"/>
    </location>
</feature>
<name>A0A402ACT7_9CHLR</name>
<dbReference type="Gene3D" id="1.10.3720.10">
    <property type="entry name" value="MetI-like"/>
    <property type="match status" value="1"/>
</dbReference>
<dbReference type="EMBL" id="BIFS01000001">
    <property type="protein sequence ID" value="GCE16901.1"/>
    <property type="molecule type" value="Genomic_DNA"/>
</dbReference>
<dbReference type="PROSITE" id="PS50928">
    <property type="entry name" value="ABC_TM1"/>
    <property type="match status" value="1"/>
</dbReference>
<feature type="transmembrane region" description="Helical" evidence="7">
    <location>
        <begin position="288"/>
        <end position="308"/>
    </location>
</feature>
<dbReference type="OrthoDB" id="9785347at2"/>
<keyword evidence="5 7" id="KW-1133">Transmembrane helix</keyword>
<evidence type="ECO:0000256" key="3">
    <source>
        <dbReference type="ARBA" id="ARBA00022475"/>
    </source>
</evidence>
<dbReference type="CDD" id="cd06261">
    <property type="entry name" value="TM_PBP2"/>
    <property type="match status" value="1"/>
</dbReference>
<comment type="caution">
    <text evidence="9">The sequence shown here is derived from an EMBL/GenBank/DDBJ whole genome shotgun (WGS) entry which is preliminary data.</text>
</comment>
<gene>
    <name evidence="9" type="ORF">KDK_07010</name>
</gene>
<keyword evidence="6 7" id="KW-0472">Membrane</keyword>
<dbReference type="GO" id="GO:0055085">
    <property type="term" value="P:transmembrane transport"/>
    <property type="evidence" value="ECO:0007669"/>
    <property type="project" value="InterPro"/>
</dbReference>
<proteinExistence type="inferred from homology"/>
<sequence length="317" mass="35164">MFMAVATSRTEGISKPRRVQSRTRFQRKTLTPYLFLTPFCVMFVLFFVVPIFYAVYQSLFRTQRSGLGLGAPTVVFAGLSNYQQVLTDRNFFEGIGRMLLFGIVQVPVMLGLALLLALLLDAATVRFKSFFRVAFFIPYGVPGVIGALLWGFLYDPQLSPLVQGLHALGININFLNGNTILWSMANIVTWTYTGYNMLIIYASLQAIPTQLYEAAGLDGCSAIGIAWRIKIPMVAPALILTCVLSVIGTLQLFTEPQVLSQVSNSITSSFTPNLYAYFMAFSNNNYNYTAALSVVLAVVTFIFSFGFLRLTQRQSGV</sequence>
<feature type="transmembrane region" description="Helical" evidence="7">
    <location>
        <begin position="33"/>
        <end position="55"/>
    </location>
</feature>
<organism evidence="9 10">
    <name type="scientific">Dictyobacter kobayashii</name>
    <dbReference type="NCBI Taxonomy" id="2014872"/>
    <lineage>
        <taxon>Bacteria</taxon>
        <taxon>Bacillati</taxon>
        <taxon>Chloroflexota</taxon>
        <taxon>Ktedonobacteria</taxon>
        <taxon>Ktedonobacterales</taxon>
        <taxon>Dictyobacteraceae</taxon>
        <taxon>Dictyobacter</taxon>
    </lineage>
</organism>
<dbReference type="PANTHER" id="PTHR30193">
    <property type="entry name" value="ABC TRANSPORTER PERMEASE PROTEIN"/>
    <property type="match status" value="1"/>
</dbReference>
<evidence type="ECO:0000256" key="1">
    <source>
        <dbReference type="ARBA" id="ARBA00004651"/>
    </source>
</evidence>
<dbReference type="InterPro" id="IPR035906">
    <property type="entry name" value="MetI-like_sf"/>
</dbReference>